<protein>
    <submittedName>
        <fullName evidence="3">3'-5' exoribonuclease YhaM family protein</fullName>
    </submittedName>
</protein>
<comment type="caution">
    <text evidence="3">The sequence shown here is derived from an EMBL/GenBank/DDBJ whole genome shotgun (WGS) entry which is preliminary data.</text>
</comment>
<reference evidence="3" key="1">
    <citation type="submission" date="2021-03" db="EMBL/GenBank/DDBJ databases">
        <title>Bacillus suaedae sp. nov., isolated from Suaeda aralocaspica.</title>
        <authorList>
            <person name="Lei R.F.R."/>
        </authorList>
    </citation>
    <scope>NUCLEOTIDE SEQUENCE</scope>
    <source>
        <strain evidence="3">YZJH907-2</strain>
    </source>
</reference>
<evidence type="ECO:0000313" key="4">
    <source>
        <dbReference type="Proteomes" id="UP000678228"/>
    </source>
</evidence>
<dbReference type="RefSeq" id="WP_210595139.1">
    <property type="nucleotide sequence ID" value="NZ_JAGKSQ010000001.1"/>
</dbReference>
<dbReference type="Pfam" id="PF01966">
    <property type="entry name" value="HD"/>
    <property type="match status" value="1"/>
</dbReference>
<dbReference type="EMBL" id="JAGKSQ010000001">
    <property type="protein sequence ID" value="MBP3949765.1"/>
    <property type="molecule type" value="Genomic_DNA"/>
</dbReference>
<dbReference type="SUPFAM" id="SSF109604">
    <property type="entry name" value="HD-domain/PDEase-like"/>
    <property type="match status" value="1"/>
</dbReference>
<name>A0A941ALU0_9BACI</name>
<gene>
    <name evidence="3" type="ORF">J7W16_01380</name>
</gene>
<dbReference type="GO" id="GO:0016787">
    <property type="term" value="F:hydrolase activity"/>
    <property type="evidence" value="ECO:0007669"/>
    <property type="project" value="UniProtKB-KW"/>
</dbReference>
<evidence type="ECO:0000259" key="2">
    <source>
        <dbReference type="Pfam" id="PF01966"/>
    </source>
</evidence>
<keyword evidence="1" id="KW-0378">Hydrolase</keyword>
<dbReference type="Proteomes" id="UP000678228">
    <property type="component" value="Unassembled WGS sequence"/>
</dbReference>
<dbReference type="CDD" id="cd04492">
    <property type="entry name" value="YhaM_OBF_like"/>
    <property type="match status" value="1"/>
</dbReference>
<dbReference type="PANTHER" id="PTHR37294">
    <property type="entry name" value="3'-5' EXORIBONUCLEASE YHAM"/>
    <property type="match status" value="1"/>
</dbReference>
<proteinExistence type="predicted"/>
<organism evidence="3 4">
    <name type="scientific">Halalkalibacter suaedae</name>
    <dbReference type="NCBI Taxonomy" id="2822140"/>
    <lineage>
        <taxon>Bacteria</taxon>
        <taxon>Bacillati</taxon>
        <taxon>Bacillota</taxon>
        <taxon>Bacilli</taxon>
        <taxon>Bacillales</taxon>
        <taxon>Bacillaceae</taxon>
        <taxon>Halalkalibacter</taxon>
    </lineage>
</organism>
<evidence type="ECO:0000313" key="3">
    <source>
        <dbReference type="EMBL" id="MBP3949765.1"/>
    </source>
</evidence>
<dbReference type="PANTHER" id="PTHR37294:SF1">
    <property type="entry name" value="3'-5' EXORIBONUCLEASE YHAM"/>
    <property type="match status" value="1"/>
</dbReference>
<dbReference type="AlphaFoldDB" id="A0A941ALU0"/>
<keyword evidence="4" id="KW-1185">Reference proteome</keyword>
<dbReference type="InterPro" id="IPR050798">
    <property type="entry name" value="YhaM_exoribonuc/phosphodiest"/>
</dbReference>
<accession>A0A941ALU0</accession>
<dbReference type="Gene3D" id="1.10.3210.10">
    <property type="entry name" value="Hypothetical protein af1432"/>
    <property type="match status" value="1"/>
</dbReference>
<dbReference type="GO" id="GO:0031125">
    <property type="term" value="P:rRNA 3'-end processing"/>
    <property type="evidence" value="ECO:0007669"/>
    <property type="project" value="TreeGrafter"/>
</dbReference>
<dbReference type="InterPro" id="IPR006674">
    <property type="entry name" value="HD_domain"/>
</dbReference>
<sequence length="321" mass="37254">MQSILDVSEGDVVTDFFFIREREIKQASNGSDYATFLLERNLEHIQARLWDITNEQKSMFDRKVIVKIEATMERYRGKRQLHINRIRLATEDDKVNVTELLARKGVQREDLWQDLRLLMEEIESETIRAIIKQVFGQRSFRDRFTTIPASKMYHHAYYAGLLEHVVHTAKSAYQLLPLYPYINKDIVIATCLLHDVGKTQLFTEAIAPEHTTVGELIGHLPLSLELIYDAAKEAGIARDNPELLRLKHCVASQFGEVSQGYGSAVSPKTAEAIFFYHLKQMNTLLHGFDILQEHAREPWTYSPMFKRKLYTKKDKEEDHSE</sequence>
<evidence type="ECO:0000256" key="1">
    <source>
        <dbReference type="ARBA" id="ARBA00022801"/>
    </source>
</evidence>
<feature type="domain" description="HD" evidence="2">
    <location>
        <begin position="162"/>
        <end position="236"/>
    </location>
</feature>